<dbReference type="GO" id="GO:0016746">
    <property type="term" value="F:acyltransferase activity"/>
    <property type="evidence" value="ECO:0007669"/>
    <property type="project" value="InterPro"/>
</dbReference>
<dbReference type="InterPro" id="IPR010894">
    <property type="entry name" value="SpoVAD"/>
</dbReference>
<dbReference type="SUPFAM" id="SSF53901">
    <property type="entry name" value="Thiolase-like"/>
    <property type="match status" value="1"/>
</dbReference>
<name>A0A1H8CLH4_9FIRM</name>
<dbReference type="AlphaFoldDB" id="A0A1H8CLH4"/>
<dbReference type="OrthoDB" id="9770068at2"/>
<dbReference type="EMBL" id="FOCG01000002">
    <property type="protein sequence ID" value="SEM95138.1"/>
    <property type="molecule type" value="Genomic_DNA"/>
</dbReference>
<accession>A0A1H8CLH4</accession>
<protein>
    <submittedName>
        <fullName evidence="1">Stage V sporulation protein AD</fullName>
    </submittedName>
</protein>
<dbReference type="NCBIfam" id="TIGR02845">
    <property type="entry name" value="spore_V_AD"/>
    <property type="match status" value="1"/>
</dbReference>
<dbReference type="Proteomes" id="UP000199158">
    <property type="component" value="Unassembled WGS sequence"/>
</dbReference>
<dbReference type="Pfam" id="PF07451">
    <property type="entry name" value="SpoVAD"/>
    <property type="match status" value="1"/>
</dbReference>
<evidence type="ECO:0000313" key="1">
    <source>
        <dbReference type="EMBL" id="SEM95138.1"/>
    </source>
</evidence>
<dbReference type="Gene3D" id="3.40.47.40">
    <property type="entry name" value="Stage V sporulation protein AD"/>
    <property type="match status" value="1"/>
</dbReference>
<evidence type="ECO:0000313" key="2">
    <source>
        <dbReference type="Proteomes" id="UP000199158"/>
    </source>
</evidence>
<sequence>MPTKLGAHTVRLDSMPSILSFAAVASKKEGQGPLGGKFDILNDDTSFGQQSWEKAESQMQKLCVGKALEKANLSPEAIDFMFAGDLLNQCIGSTYGLRDFSIPFFGLFGACSTMSESLTLASMFVDSGLANRCIAVTSSHFCSAERQFRFPLEYGGQRPPTAQWTVTGSGSVVVGKNVKPPYVKAVCVGTIEDLGIKDSNNMGAAMAPAAAKTIQTFFEDTCTNADNYDLIVTGDLGEVGSNLMEQLLAREGISLGTKHNDCGLIIYDRENQQDVNAGGSGCGCSASVLCADILPKIQNGELNDVLFIATGALMSPTSVQQGESIPGIAHLVYLSSQSVRKGVL</sequence>
<proteinExistence type="predicted"/>
<dbReference type="InterPro" id="IPR016039">
    <property type="entry name" value="Thiolase-like"/>
</dbReference>
<dbReference type="PIRSF" id="PIRSF011570">
    <property type="entry name" value="SpoVAD"/>
    <property type="match status" value="1"/>
</dbReference>
<organism evidence="1 2">
    <name type="scientific">Hydrogenoanaerobacterium saccharovorans</name>
    <dbReference type="NCBI Taxonomy" id="474960"/>
    <lineage>
        <taxon>Bacteria</taxon>
        <taxon>Bacillati</taxon>
        <taxon>Bacillota</taxon>
        <taxon>Clostridia</taxon>
        <taxon>Eubacteriales</taxon>
        <taxon>Oscillospiraceae</taxon>
        <taxon>Hydrogenoanaerobacterium</taxon>
    </lineage>
</organism>
<dbReference type="STRING" id="474960.SAMN05216180_2170"/>
<dbReference type="RefSeq" id="WP_092754911.1">
    <property type="nucleotide sequence ID" value="NZ_FOCG01000002.1"/>
</dbReference>
<gene>
    <name evidence="1" type="ORF">SAMN05216180_2170</name>
</gene>
<dbReference type="NCBIfam" id="NF006160">
    <property type="entry name" value="PRK08304.1"/>
    <property type="match status" value="1"/>
</dbReference>
<keyword evidence="2" id="KW-1185">Reference proteome</keyword>
<dbReference type="InterPro" id="IPR038369">
    <property type="entry name" value="SpoVAD_sf"/>
</dbReference>
<reference evidence="1 2" key="1">
    <citation type="submission" date="2016-10" db="EMBL/GenBank/DDBJ databases">
        <authorList>
            <person name="de Groot N.N."/>
        </authorList>
    </citation>
    <scope>NUCLEOTIDE SEQUENCE [LARGE SCALE GENOMIC DNA]</scope>
    <source>
        <strain evidence="1 2">CGMCC 1.5070</strain>
    </source>
</reference>